<dbReference type="Pfam" id="PF04247">
    <property type="entry name" value="SirB"/>
    <property type="match status" value="1"/>
</dbReference>
<dbReference type="Proteomes" id="UP001595478">
    <property type="component" value="Unassembled WGS sequence"/>
</dbReference>
<sequence>MYQIVKYFHIALAMTSVLLFILRFLLCLQWPRLKQHFVFKSLPHFIDTGLVLSAVFLMHYIGQYPFAHHWLSAKLAFLLLYIVFAYLAFKWATSLAYKWCFFSLSLCSIAMVVKVAITKTII</sequence>
<feature type="transmembrane region" description="Helical" evidence="1">
    <location>
        <begin position="42"/>
        <end position="61"/>
    </location>
</feature>
<dbReference type="InterPro" id="IPR007360">
    <property type="entry name" value="SirB"/>
</dbReference>
<organism evidence="2 3">
    <name type="scientific">Agaribacter flavus</name>
    <dbReference type="NCBI Taxonomy" id="1902781"/>
    <lineage>
        <taxon>Bacteria</taxon>
        <taxon>Pseudomonadati</taxon>
        <taxon>Pseudomonadota</taxon>
        <taxon>Gammaproteobacteria</taxon>
        <taxon>Alteromonadales</taxon>
        <taxon>Alteromonadaceae</taxon>
        <taxon>Agaribacter</taxon>
    </lineage>
</organism>
<evidence type="ECO:0000256" key="1">
    <source>
        <dbReference type="SAM" id="Phobius"/>
    </source>
</evidence>
<dbReference type="RefSeq" id="WP_376920961.1">
    <property type="nucleotide sequence ID" value="NZ_JBHRSW010000036.1"/>
</dbReference>
<proteinExistence type="predicted"/>
<keyword evidence="1" id="KW-0472">Membrane</keyword>
<evidence type="ECO:0000313" key="3">
    <source>
        <dbReference type="Proteomes" id="UP001595478"/>
    </source>
</evidence>
<comment type="caution">
    <text evidence="2">The sequence shown here is derived from an EMBL/GenBank/DDBJ whole genome shotgun (WGS) entry which is preliminary data.</text>
</comment>
<dbReference type="PIRSF" id="PIRSF005610">
    <property type="entry name" value="SirB"/>
    <property type="match status" value="1"/>
</dbReference>
<gene>
    <name evidence="2" type="ORF">ACFOHL_14495</name>
</gene>
<feature type="transmembrane region" description="Helical" evidence="1">
    <location>
        <begin position="96"/>
        <end position="117"/>
    </location>
</feature>
<dbReference type="PANTHER" id="PTHR39594:SF1">
    <property type="entry name" value="PROTEIN YCHQ"/>
    <property type="match status" value="1"/>
</dbReference>
<dbReference type="EMBL" id="JBHRSW010000036">
    <property type="protein sequence ID" value="MFC3122831.1"/>
    <property type="molecule type" value="Genomic_DNA"/>
</dbReference>
<feature type="transmembrane region" description="Helical" evidence="1">
    <location>
        <begin position="6"/>
        <end position="30"/>
    </location>
</feature>
<protein>
    <submittedName>
        <fullName evidence="2">SirB2 family protein</fullName>
    </submittedName>
</protein>
<accession>A0ABV7FWK8</accession>
<reference evidence="3" key="1">
    <citation type="journal article" date="2019" name="Int. J. Syst. Evol. Microbiol.">
        <title>The Global Catalogue of Microorganisms (GCM) 10K type strain sequencing project: providing services to taxonomists for standard genome sequencing and annotation.</title>
        <authorList>
            <consortium name="The Broad Institute Genomics Platform"/>
            <consortium name="The Broad Institute Genome Sequencing Center for Infectious Disease"/>
            <person name="Wu L."/>
            <person name="Ma J."/>
        </authorList>
    </citation>
    <scope>NUCLEOTIDE SEQUENCE [LARGE SCALE GENOMIC DNA]</scope>
    <source>
        <strain evidence="3">KCTC 52473</strain>
    </source>
</reference>
<evidence type="ECO:0000313" key="2">
    <source>
        <dbReference type="EMBL" id="MFC3122831.1"/>
    </source>
</evidence>
<keyword evidence="3" id="KW-1185">Reference proteome</keyword>
<keyword evidence="1" id="KW-1133">Transmembrane helix</keyword>
<keyword evidence="1" id="KW-0812">Transmembrane</keyword>
<feature type="transmembrane region" description="Helical" evidence="1">
    <location>
        <begin position="67"/>
        <end position="89"/>
    </location>
</feature>
<dbReference type="PANTHER" id="PTHR39594">
    <property type="entry name" value="PROTEIN YCHQ"/>
    <property type="match status" value="1"/>
</dbReference>
<name>A0ABV7FWK8_9ALTE</name>